<dbReference type="EMBL" id="REGN01006333">
    <property type="protein sequence ID" value="RNA09937.1"/>
    <property type="molecule type" value="Genomic_DNA"/>
</dbReference>
<name>A0A3M7QES7_BRAPC</name>
<organism evidence="1 2">
    <name type="scientific">Brachionus plicatilis</name>
    <name type="common">Marine rotifer</name>
    <name type="synonym">Brachionus muelleri</name>
    <dbReference type="NCBI Taxonomy" id="10195"/>
    <lineage>
        <taxon>Eukaryota</taxon>
        <taxon>Metazoa</taxon>
        <taxon>Spiralia</taxon>
        <taxon>Gnathifera</taxon>
        <taxon>Rotifera</taxon>
        <taxon>Eurotatoria</taxon>
        <taxon>Monogononta</taxon>
        <taxon>Pseudotrocha</taxon>
        <taxon>Ploima</taxon>
        <taxon>Brachionidae</taxon>
        <taxon>Brachionus</taxon>
    </lineage>
</organism>
<reference evidence="1 2" key="1">
    <citation type="journal article" date="2018" name="Sci. Rep.">
        <title>Genomic signatures of local adaptation to the degree of environmental predictability in rotifers.</title>
        <authorList>
            <person name="Franch-Gras L."/>
            <person name="Hahn C."/>
            <person name="Garcia-Roger E.M."/>
            <person name="Carmona M.J."/>
            <person name="Serra M."/>
            <person name="Gomez A."/>
        </authorList>
    </citation>
    <scope>NUCLEOTIDE SEQUENCE [LARGE SCALE GENOMIC DNA]</scope>
    <source>
        <strain evidence="1">HYR1</strain>
    </source>
</reference>
<accession>A0A3M7QES7</accession>
<sequence>MKSRISENFRNSQERLGAIFGRKALNGTVKIRLGEKRNRHSLHIDKFNSMIGSFEHTISPSGHQCSSIDHKI</sequence>
<dbReference type="Proteomes" id="UP000276133">
    <property type="component" value="Unassembled WGS sequence"/>
</dbReference>
<keyword evidence="2" id="KW-1185">Reference proteome</keyword>
<dbReference type="AlphaFoldDB" id="A0A3M7QES7"/>
<proteinExistence type="predicted"/>
<protein>
    <submittedName>
        <fullName evidence="1">Uncharacterized protein</fullName>
    </submittedName>
</protein>
<comment type="caution">
    <text evidence="1">The sequence shown here is derived from an EMBL/GenBank/DDBJ whole genome shotgun (WGS) entry which is preliminary data.</text>
</comment>
<gene>
    <name evidence="1" type="ORF">BpHYR1_052657</name>
</gene>
<evidence type="ECO:0000313" key="1">
    <source>
        <dbReference type="EMBL" id="RNA09937.1"/>
    </source>
</evidence>
<evidence type="ECO:0000313" key="2">
    <source>
        <dbReference type="Proteomes" id="UP000276133"/>
    </source>
</evidence>